<evidence type="ECO:0000313" key="9">
    <source>
        <dbReference type="RefSeq" id="XP_065674895.1"/>
    </source>
</evidence>
<sequence length="345" mass="39969">MNNTEFTLAFQIEIWQLVWYAIIGIVGTIGNGIVMVVILRSEKNDRKSFFNVAIFSLALADFLVSILGLPIYCISTSSFQKYHPIGKKGDRMCILVTGYLLPYWFLDTSVFLLVFIAMERRNTILYCNTLKLKSSSFRTKLITMVAIYLSAFIVQFSSAYFLVYDTENKEFGNFCRYNLSQNHSIVLKVMIFTVDTLVPIIIISYCFYHITRTLKKIDTVLGKAFETQINQEVTIDVAHDRLVRISKTIMIIAAAFCICILPNQLLFVLSSINNSFFAWNKVISQIFVLMRFSNSFINPMIYCFRSKEFRKDFLSMSIFKFRMQNLTPTGCKYSDYQQLPDMTFK</sequence>
<dbReference type="RefSeq" id="XP_065674895.1">
    <property type="nucleotide sequence ID" value="XM_065818823.1"/>
</dbReference>
<feature type="transmembrane region" description="Helical" evidence="5">
    <location>
        <begin position="17"/>
        <end position="38"/>
    </location>
</feature>
<gene>
    <name evidence="8 9" type="primary">LOC101238234</name>
</gene>
<comment type="subcellular location">
    <subcellularLocation>
        <location evidence="1">Membrane</location>
    </subcellularLocation>
</comment>
<organism evidence="7 9">
    <name type="scientific">Hydra vulgaris</name>
    <name type="common">Hydra</name>
    <name type="synonym">Hydra attenuata</name>
    <dbReference type="NCBI Taxonomy" id="6087"/>
    <lineage>
        <taxon>Eukaryota</taxon>
        <taxon>Metazoa</taxon>
        <taxon>Cnidaria</taxon>
        <taxon>Hydrozoa</taxon>
        <taxon>Hydroidolina</taxon>
        <taxon>Anthoathecata</taxon>
        <taxon>Aplanulata</taxon>
        <taxon>Hydridae</taxon>
        <taxon>Hydra</taxon>
    </lineage>
</organism>
<keyword evidence="3 5" id="KW-1133">Transmembrane helix</keyword>
<keyword evidence="8 9" id="KW-0675">Receptor</keyword>
<feature type="transmembrane region" description="Helical" evidence="5">
    <location>
        <begin position="141"/>
        <end position="164"/>
    </location>
</feature>
<feature type="transmembrane region" description="Helical" evidence="5">
    <location>
        <begin position="249"/>
        <end position="270"/>
    </location>
</feature>
<dbReference type="CDD" id="cd00637">
    <property type="entry name" value="7tm_classA_rhodopsin-like"/>
    <property type="match status" value="1"/>
</dbReference>
<feature type="transmembrane region" description="Helical" evidence="5">
    <location>
        <begin position="92"/>
        <end position="116"/>
    </location>
</feature>
<dbReference type="PANTHER" id="PTHR45698">
    <property type="entry name" value="TRACE AMINE-ASSOCIATED RECEPTOR 19N-RELATED"/>
    <property type="match status" value="1"/>
</dbReference>
<dbReference type="Proteomes" id="UP001652625">
    <property type="component" value="Chromosome 15"/>
</dbReference>
<dbReference type="Gene3D" id="1.20.1070.10">
    <property type="entry name" value="Rhodopsin 7-helix transmembrane proteins"/>
    <property type="match status" value="1"/>
</dbReference>
<evidence type="ECO:0000256" key="2">
    <source>
        <dbReference type="ARBA" id="ARBA00022692"/>
    </source>
</evidence>
<proteinExistence type="predicted"/>
<feature type="transmembrane region" description="Helical" evidence="5">
    <location>
        <begin position="282"/>
        <end position="304"/>
    </location>
</feature>
<keyword evidence="4 5" id="KW-0472">Membrane</keyword>
<dbReference type="SUPFAM" id="SSF81321">
    <property type="entry name" value="Family A G protein-coupled receptor-like"/>
    <property type="match status" value="1"/>
</dbReference>
<evidence type="ECO:0000313" key="8">
    <source>
        <dbReference type="RefSeq" id="XP_065674894.1"/>
    </source>
</evidence>
<feature type="transmembrane region" description="Helical" evidence="5">
    <location>
        <begin position="184"/>
        <end position="208"/>
    </location>
</feature>
<reference evidence="8 9" key="1">
    <citation type="submission" date="2025-05" db="UniProtKB">
        <authorList>
            <consortium name="RefSeq"/>
        </authorList>
    </citation>
    <scope>IDENTIFICATION</scope>
</reference>
<dbReference type="PROSITE" id="PS50262">
    <property type="entry name" value="G_PROTEIN_RECEP_F1_2"/>
    <property type="match status" value="1"/>
</dbReference>
<dbReference type="GeneID" id="101238234"/>
<protein>
    <submittedName>
        <fullName evidence="8 9">Galanin receptor 2b isoform X2</fullName>
    </submittedName>
</protein>
<accession>A0ABM4DK44</accession>
<evidence type="ECO:0000256" key="1">
    <source>
        <dbReference type="ARBA" id="ARBA00004370"/>
    </source>
</evidence>
<dbReference type="PRINTS" id="PR00237">
    <property type="entry name" value="GPCRRHODOPSN"/>
</dbReference>
<dbReference type="Pfam" id="PF00001">
    <property type="entry name" value="7tm_1"/>
    <property type="match status" value="1"/>
</dbReference>
<dbReference type="RefSeq" id="XP_065674894.1">
    <property type="nucleotide sequence ID" value="XM_065818822.1"/>
</dbReference>
<dbReference type="InterPro" id="IPR017452">
    <property type="entry name" value="GPCR_Rhodpsn_7TM"/>
</dbReference>
<evidence type="ECO:0000256" key="4">
    <source>
        <dbReference type="ARBA" id="ARBA00023136"/>
    </source>
</evidence>
<dbReference type="PANTHER" id="PTHR45698:SF1">
    <property type="entry name" value="TRACE AMINE-ASSOCIATED RECEPTOR 13C-LIKE"/>
    <property type="match status" value="1"/>
</dbReference>
<evidence type="ECO:0000313" key="7">
    <source>
        <dbReference type="Proteomes" id="UP001652625"/>
    </source>
</evidence>
<name>A0ABM4DK44_HYDVU</name>
<evidence type="ECO:0000256" key="5">
    <source>
        <dbReference type="SAM" id="Phobius"/>
    </source>
</evidence>
<keyword evidence="2 5" id="KW-0812">Transmembrane</keyword>
<feature type="domain" description="G-protein coupled receptors family 1 profile" evidence="6">
    <location>
        <begin position="30"/>
        <end position="302"/>
    </location>
</feature>
<dbReference type="InterPro" id="IPR000276">
    <property type="entry name" value="GPCR_Rhodpsn"/>
</dbReference>
<evidence type="ECO:0000256" key="3">
    <source>
        <dbReference type="ARBA" id="ARBA00022989"/>
    </source>
</evidence>
<keyword evidence="7" id="KW-1185">Reference proteome</keyword>
<evidence type="ECO:0000259" key="6">
    <source>
        <dbReference type="PROSITE" id="PS50262"/>
    </source>
</evidence>
<feature type="transmembrane region" description="Helical" evidence="5">
    <location>
        <begin position="50"/>
        <end position="72"/>
    </location>
</feature>